<comment type="caution">
    <text evidence="10">The sequence shown here is derived from an EMBL/GenBank/DDBJ whole genome shotgun (WGS) entry which is preliminary data.</text>
</comment>
<evidence type="ECO:0000313" key="11">
    <source>
        <dbReference type="Proteomes" id="UP001324115"/>
    </source>
</evidence>
<sequence length="915" mass="104330">MEILGSIVGNIISLVGKYCNYHIEADEHVKNLKRKWELLENREEDIKSKLDLELRPGKKPKQEVKLWLQHVEKIKDDIDIGQEPARWMSTSHMQKGERAFKKTKLVEELYQVGDFTDGLVIDLPECIGKMMPPPTLVGECTAQRTKEDILACLLDDVGKIGVCGMGGIGKTTVMKEEFDLIKLQNDIACRLKLKLPKSGDQIIRAAELYTALKYRKYVIILDVLWEAFALEDVGIPEPTLTNGCKLVLTTRLLDVCRGMSCKEIKMELLLKEEARKLFLSKMVRDIFNIPDLKPIAEEVLKRCAQLPLAIVMIAGSFKSLFHDFEWRNALEELRTSVKGSNNMEEQVLQTLKFSYERLKEEKLKQCLLHCALYPEDFQINKRELIEHLIDEGIIARMKSRETEFDNGYSILEKLENACLLEGGIRYYDKEKFVKMHDLVRDMVLQVASPEFMVEGHLGLEDFSAEGKWRENHVKASLMYNKISRIPSNVSPMCPNLSTLLLQGNRSLKNVPDSLFKHLHGLKVLDLSNTAIESLPNSVFSLENLATLRLRRCENLKQVPSLAKLTTLRKLDLGDTGITQVPNGLEMLVNLKFLDLNAPELKVMPLGILPKLSHLQYLTVFWHSKATAVNEEEIASLKELEAFAGNFDDVDKFSMYIRSLENRRLSCYQIQVGMQGGGYNSKFITPFFSLIGKKVILVDCNLRRGDESLVLPEDLQFLEIEICDDLRSLCDVPSLKHPSKLQCIGVYQCKGIEHILSFSSSCTLPLLQTLDKLELMCMDNLRVLFKKERAASAWVPSDTFSRLKIIKLFSCSKIKKLLPPGLLPHLRNLEQICISSCNQLEEIIGEAICDSLEKICIVNCPKLKRLPLSLPLLGNGQLSPPPSLQQIWAYDKEWWDLLEWDCLDTKNVLQPFFHSH</sequence>
<dbReference type="InterPro" id="IPR032675">
    <property type="entry name" value="LRR_dom_sf"/>
</dbReference>
<feature type="domain" description="Disease resistance protein winged helix" evidence="8">
    <location>
        <begin position="372"/>
        <end position="443"/>
    </location>
</feature>
<feature type="domain" description="NB-ARC" evidence="7">
    <location>
        <begin position="180"/>
        <end position="282"/>
    </location>
</feature>
<gene>
    <name evidence="10" type="ORF">RGQ29_027203</name>
</gene>
<proteinExistence type="inferred from homology"/>
<dbReference type="PANTHER" id="PTHR33463:SF187">
    <property type="entry name" value="AND NB-ARC DOMAIN DISEASE RESISTANCE PROTEIN, PUTATIVE-RELATED"/>
    <property type="match status" value="1"/>
</dbReference>
<evidence type="ECO:0000256" key="6">
    <source>
        <dbReference type="ARBA" id="ARBA00022840"/>
    </source>
</evidence>
<dbReference type="Proteomes" id="UP001324115">
    <property type="component" value="Unassembled WGS sequence"/>
</dbReference>
<dbReference type="PROSITE" id="PS51450">
    <property type="entry name" value="LRR"/>
    <property type="match status" value="1"/>
</dbReference>
<dbReference type="Gene3D" id="1.10.8.430">
    <property type="entry name" value="Helical domain of apoptotic protease-activating factors"/>
    <property type="match status" value="1"/>
</dbReference>
<dbReference type="Gene3D" id="3.40.50.300">
    <property type="entry name" value="P-loop containing nucleotide triphosphate hydrolases"/>
    <property type="match status" value="1"/>
</dbReference>
<dbReference type="PRINTS" id="PR00364">
    <property type="entry name" value="DISEASERSIST"/>
</dbReference>
<name>A0AAN7IKB7_QUERU</name>
<keyword evidence="5" id="KW-0611">Plant defense</keyword>
<evidence type="ECO:0000256" key="5">
    <source>
        <dbReference type="ARBA" id="ARBA00022821"/>
    </source>
</evidence>
<evidence type="ECO:0008006" key="12">
    <source>
        <dbReference type="Google" id="ProtNLM"/>
    </source>
</evidence>
<comment type="similarity">
    <text evidence="1">Belongs to the disease resistance NB-LRR family.</text>
</comment>
<dbReference type="Pfam" id="PF13855">
    <property type="entry name" value="LRR_8"/>
    <property type="match status" value="1"/>
</dbReference>
<dbReference type="FunFam" id="1.10.10.10:FF:000322">
    <property type="entry name" value="Probable disease resistance protein At1g63360"/>
    <property type="match status" value="1"/>
</dbReference>
<dbReference type="Gene3D" id="3.80.10.10">
    <property type="entry name" value="Ribonuclease Inhibitor"/>
    <property type="match status" value="2"/>
</dbReference>
<feature type="domain" description="Disease resistance R13L4/SHOC-2-like LRR" evidence="9">
    <location>
        <begin position="554"/>
        <end position="831"/>
    </location>
</feature>
<accession>A0AAN7IKB7</accession>
<keyword evidence="2" id="KW-0433">Leucine-rich repeat</keyword>
<dbReference type="InterPro" id="IPR001611">
    <property type="entry name" value="Leu-rich_rpt"/>
</dbReference>
<dbReference type="InterPro" id="IPR027417">
    <property type="entry name" value="P-loop_NTPase"/>
</dbReference>
<dbReference type="GO" id="GO:0005524">
    <property type="term" value="F:ATP binding"/>
    <property type="evidence" value="ECO:0007669"/>
    <property type="project" value="UniProtKB-KW"/>
</dbReference>
<evidence type="ECO:0000256" key="3">
    <source>
        <dbReference type="ARBA" id="ARBA00022737"/>
    </source>
</evidence>
<keyword evidence="4" id="KW-0547">Nucleotide-binding</keyword>
<evidence type="ECO:0000313" key="10">
    <source>
        <dbReference type="EMBL" id="KAK4576561.1"/>
    </source>
</evidence>
<evidence type="ECO:0000256" key="4">
    <source>
        <dbReference type="ARBA" id="ARBA00022741"/>
    </source>
</evidence>
<keyword evidence="6" id="KW-0067">ATP-binding</keyword>
<evidence type="ECO:0000259" key="7">
    <source>
        <dbReference type="Pfam" id="PF00931"/>
    </source>
</evidence>
<dbReference type="GO" id="GO:0043531">
    <property type="term" value="F:ADP binding"/>
    <property type="evidence" value="ECO:0007669"/>
    <property type="project" value="InterPro"/>
</dbReference>
<dbReference type="SUPFAM" id="SSF52540">
    <property type="entry name" value="P-loop containing nucleoside triphosphate hydrolases"/>
    <property type="match status" value="1"/>
</dbReference>
<evidence type="ECO:0000259" key="8">
    <source>
        <dbReference type="Pfam" id="PF23559"/>
    </source>
</evidence>
<dbReference type="SUPFAM" id="SSF52058">
    <property type="entry name" value="L domain-like"/>
    <property type="match status" value="1"/>
</dbReference>
<dbReference type="SMART" id="SM00369">
    <property type="entry name" value="LRR_TYP"/>
    <property type="match status" value="4"/>
</dbReference>
<organism evidence="10 11">
    <name type="scientific">Quercus rubra</name>
    <name type="common">Northern red oak</name>
    <name type="synonym">Quercus borealis</name>
    <dbReference type="NCBI Taxonomy" id="3512"/>
    <lineage>
        <taxon>Eukaryota</taxon>
        <taxon>Viridiplantae</taxon>
        <taxon>Streptophyta</taxon>
        <taxon>Embryophyta</taxon>
        <taxon>Tracheophyta</taxon>
        <taxon>Spermatophyta</taxon>
        <taxon>Magnoliopsida</taxon>
        <taxon>eudicotyledons</taxon>
        <taxon>Gunneridae</taxon>
        <taxon>Pentapetalae</taxon>
        <taxon>rosids</taxon>
        <taxon>fabids</taxon>
        <taxon>Fagales</taxon>
        <taxon>Fagaceae</taxon>
        <taxon>Quercus</taxon>
    </lineage>
</organism>
<dbReference type="Pfam" id="PF00931">
    <property type="entry name" value="NB-ARC"/>
    <property type="match status" value="1"/>
</dbReference>
<dbReference type="InterPro" id="IPR003591">
    <property type="entry name" value="Leu-rich_rpt_typical-subtyp"/>
</dbReference>
<dbReference type="Pfam" id="PF23598">
    <property type="entry name" value="LRR_14"/>
    <property type="match status" value="1"/>
</dbReference>
<dbReference type="InterPro" id="IPR042197">
    <property type="entry name" value="Apaf_helical"/>
</dbReference>
<dbReference type="InterPro" id="IPR058922">
    <property type="entry name" value="WHD_DRP"/>
</dbReference>
<dbReference type="InterPro" id="IPR002182">
    <property type="entry name" value="NB-ARC"/>
</dbReference>
<evidence type="ECO:0000259" key="9">
    <source>
        <dbReference type="Pfam" id="PF23598"/>
    </source>
</evidence>
<dbReference type="PANTHER" id="PTHR33463">
    <property type="entry name" value="NB-ARC DOMAIN-CONTAINING PROTEIN-RELATED"/>
    <property type="match status" value="1"/>
</dbReference>
<dbReference type="AlphaFoldDB" id="A0AAN7IKB7"/>
<dbReference type="InterPro" id="IPR050905">
    <property type="entry name" value="Plant_NBS-LRR"/>
</dbReference>
<evidence type="ECO:0000256" key="1">
    <source>
        <dbReference type="ARBA" id="ARBA00008894"/>
    </source>
</evidence>
<dbReference type="GO" id="GO:0006952">
    <property type="term" value="P:defense response"/>
    <property type="evidence" value="ECO:0007669"/>
    <property type="project" value="UniProtKB-KW"/>
</dbReference>
<protein>
    <recommendedName>
        <fullName evidence="12">NB-ARC domain-containing protein</fullName>
    </recommendedName>
</protein>
<keyword evidence="11" id="KW-1185">Reference proteome</keyword>
<dbReference type="Pfam" id="PF23559">
    <property type="entry name" value="WHD_DRP"/>
    <property type="match status" value="1"/>
</dbReference>
<dbReference type="EMBL" id="JAXUIC010000008">
    <property type="protein sequence ID" value="KAK4576560.1"/>
    <property type="molecule type" value="Genomic_DNA"/>
</dbReference>
<keyword evidence="3" id="KW-0677">Repeat</keyword>
<reference evidence="10 11" key="1">
    <citation type="journal article" date="2023" name="G3 (Bethesda)">
        <title>A haplotype-resolved chromosome-scale genome for Quercus rubra L. provides insights into the genetics of adaptive traits for red oak species.</title>
        <authorList>
            <person name="Kapoor B."/>
            <person name="Jenkins J."/>
            <person name="Schmutz J."/>
            <person name="Zhebentyayeva T."/>
            <person name="Kuelheim C."/>
            <person name="Coggeshall M."/>
            <person name="Heim C."/>
            <person name="Lasky J.R."/>
            <person name="Leites L."/>
            <person name="Islam-Faridi N."/>
            <person name="Romero-Severson J."/>
            <person name="DeLeo V.L."/>
            <person name="Lucas S.M."/>
            <person name="Lazic D."/>
            <person name="Gailing O."/>
            <person name="Carlson J."/>
            <person name="Staton M."/>
        </authorList>
    </citation>
    <scope>NUCLEOTIDE SEQUENCE [LARGE SCALE GENOMIC DNA]</scope>
    <source>
        <strain evidence="10">Pseudo-F2</strain>
    </source>
</reference>
<dbReference type="InterPro" id="IPR055414">
    <property type="entry name" value="LRR_R13L4/SHOC2-like"/>
</dbReference>
<dbReference type="EMBL" id="JAXUIC010000008">
    <property type="protein sequence ID" value="KAK4576561.1"/>
    <property type="molecule type" value="Genomic_DNA"/>
</dbReference>
<evidence type="ECO:0000256" key="2">
    <source>
        <dbReference type="ARBA" id="ARBA00022614"/>
    </source>
</evidence>